<dbReference type="InterPro" id="IPR051906">
    <property type="entry name" value="TolC-like"/>
</dbReference>
<dbReference type="RefSeq" id="WP_202999434.1">
    <property type="nucleotide sequence ID" value="NZ_JAEMEF010000003.1"/>
</dbReference>
<evidence type="ECO:0000256" key="6">
    <source>
        <dbReference type="ARBA" id="ARBA00023136"/>
    </source>
</evidence>
<evidence type="ECO:0000256" key="4">
    <source>
        <dbReference type="ARBA" id="ARBA00022452"/>
    </source>
</evidence>
<keyword evidence="3" id="KW-0813">Transport</keyword>
<evidence type="ECO:0000256" key="3">
    <source>
        <dbReference type="ARBA" id="ARBA00022448"/>
    </source>
</evidence>
<keyword evidence="6" id="KW-0472">Membrane</keyword>
<organism evidence="10 11">
    <name type="scientific">Olleya sediminilitoris</name>
    <dbReference type="NCBI Taxonomy" id="2795739"/>
    <lineage>
        <taxon>Bacteria</taxon>
        <taxon>Pseudomonadati</taxon>
        <taxon>Bacteroidota</taxon>
        <taxon>Flavobacteriia</taxon>
        <taxon>Flavobacteriales</taxon>
        <taxon>Flavobacteriaceae</taxon>
    </lineage>
</organism>
<evidence type="ECO:0000256" key="1">
    <source>
        <dbReference type="ARBA" id="ARBA00004442"/>
    </source>
</evidence>
<dbReference type="InterPro" id="IPR003423">
    <property type="entry name" value="OMP_efflux"/>
</dbReference>
<keyword evidence="8" id="KW-0175">Coiled coil</keyword>
<dbReference type="PANTHER" id="PTHR30026">
    <property type="entry name" value="OUTER MEMBRANE PROTEIN TOLC"/>
    <property type="match status" value="1"/>
</dbReference>
<dbReference type="Proteomes" id="UP000605013">
    <property type="component" value="Unassembled WGS sequence"/>
</dbReference>
<comment type="similarity">
    <text evidence="2">Belongs to the outer membrane factor (OMF) (TC 1.B.17) family.</text>
</comment>
<keyword evidence="11" id="KW-1185">Reference proteome</keyword>
<comment type="subcellular location">
    <subcellularLocation>
        <location evidence="1">Cell outer membrane</location>
    </subcellularLocation>
</comment>
<dbReference type="PANTHER" id="PTHR30026:SF20">
    <property type="entry name" value="OUTER MEMBRANE PROTEIN TOLC"/>
    <property type="match status" value="1"/>
</dbReference>
<dbReference type="Gene3D" id="1.20.1600.10">
    <property type="entry name" value="Outer membrane efflux proteins (OEP)"/>
    <property type="match status" value="1"/>
</dbReference>
<reference evidence="10 11" key="1">
    <citation type="submission" date="2020-12" db="EMBL/GenBank/DDBJ databases">
        <title>Olleya sediminilitoris sp. nov., isolated from a tidal flat.</title>
        <authorList>
            <person name="Park S."/>
            <person name="Yoon J.-H."/>
        </authorList>
    </citation>
    <scope>NUCLEOTIDE SEQUENCE [LARGE SCALE GENOMIC DNA]</scope>
    <source>
        <strain evidence="10 11">YSTF-M6</strain>
    </source>
</reference>
<keyword evidence="4" id="KW-1134">Transmembrane beta strand</keyword>
<protein>
    <submittedName>
        <fullName evidence="10">TolC family protein</fullName>
    </submittedName>
</protein>
<proteinExistence type="inferred from homology"/>
<feature type="chain" id="PRO_5046150938" evidence="9">
    <location>
        <begin position="22"/>
        <end position="440"/>
    </location>
</feature>
<feature type="signal peptide" evidence="9">
    <location>
        <begin position="1"/>
        <end position="21"/>
    </location>
</feature>
<keyword evidence="5" id="KW-0812">Transmembrane</keyword>
<sequence length="440" mass="49177">MNINKSLLLLVLLCGASIVNAQQILTQEDAVKLALDNNYGIKIAKNDVEVANNNTSILNSGYLPTVTAAAGATYNLDNTEAEFSNGTDPTVLNGAESDRYNASISLNYTIFDGLGRRYNYESLKEQYQLSELQARETIENTITQLFSVYYSVAQLTENLEALKETLAVSKDRLVRAEYQFEYGQNTKLGVLNAEVDINNDSINIISSYQDLKNAKRDLNVVLGNTLDNDFTVNTEVNFALQFQRDSLFEQAKIRNVALLQTEKNIAISQLSIKSNQSGYLPTLGLSGTYGWNKNNNNAASFVSVSTSTGLSAGLNLSWNIFDGGRTKTNVRNAKVNLETQKLQKENILIGIKRDFDNAWEDYTNKLNIFNIQEQNIITSQNNFERTQEQFKIGQVNSIEFRQAQLNLLNAELSRNNAKYDAKLAELQLLQLSGQLLNVDF</sequence>
<feature type="coiled-coil region" evidence="8">
    <location>
        <begin position="120"/>
        <end position="179"/>
    </location>
</feature>
<keyword evidence="9" id="KW-0732">Signal</keyword>
<evidence type="ECO:0000313" key="11">
    <source>
        <dbReference type="Proteomes" id="UP000605013"/>
    </source>
</evidence>
<accession>A0ABS1WJD3</accession>
<evidence type="ECO:0000256" key="5">
    <source>
        <dbReference type="ARBA" id="ARBA00022692"/>
    </source>
</evidence>
<comment type="caution">
    <text evidence="10">The sequence shown here is derived from an EMBL/GenBank/DDBJ whole genome shotgun (WGS) entry which is preliminary data.</text>
</comment>
<keyword evidence="7" id="KW-0998">Cell outer membrane</keyword>
<gene>
    <name evidence="10" type="ORF">JAO71_05395</name>
</gene>
<evidence type="ECO:0000313" key="10">
    <source>
        <dbReference type="EMBL" id="MBL7559235.1"/>
    </source>
</evidence>
<evidence type="ECO:0000256" key="7">
    <source>
        <dbReference type="ARBA" id="ARBA00023237"/>
    </source>
</evidence>
<dbReference type="Pfam" id="PF02321">
    <property type="entry name" value="OEP"/>
    <property type="match status" value="2"/>
</dbReference>
<dbReference type="EMBL" id="JAEMEF010000003">
    <property type="protein sequence ID" value="MBL7559235.1"/>
    <property type="molecule type" value="Genomic_DNA"/>
</dbReference>
<dbReference type="SUPFAM" id="SSF56954">
    <property type="entry name" value="Outer membrane efflux proteins (OEP)"/>
    <property type="match status" value="1"/>
</dbReference>
<evidence type="ECO:0000256" key="8">
    <source>
        <dbReference type="SAM" id="Coils"/>
    </source>
</evidence>
<name>A0ABS1WJD3_9FLAO</name>
<evidence type="ECO:0000256" key="9">
    <source>
        <dbReference type="SAM" id="SignalP"/>
    </source>
</evidence>
<evidence type="ECO:0000256" key="2">
    <source>
        <dbReference type="ARBA" id="ARBA00007613"/>
    </source>
</evidence>